<proteinExistence type="predicted"/>
<dbReference type="VEuPathDB" id="GiardiaDB:SS50377_25866"/>
<keyword evidence="3" id="KW-1185">Reference proteome</keyword>
<organism evidence="1">
    <name type="scientific">Spironucleus salmonicida</name>
    <dbReference type="NCBI Taxonomy" id="348837"/>
    <lineage>
        <taxon>Eukaryota</taxon>
        <taxon>Metamonada</taxon>
        <taxon>Diplomonadida</taxon>
        <taxon>Hexamitidae</taxon>
        <taxon>Hexamitinae</taxon>
        <taxon>Spironucleus</taxon>
    </lineage>
</organism>
<dbReference type="EMBL" id="AUWU02000006">
    <property type="protein sequence ID" value="KAH0571676.1"/>
    <property type="molecule type" value="Genomic_DNA"/>
</dbReference>
<evidence type="ECO:0000313" key="1">
    <source>
        <dbReference type="EMBL" id="EST49052.1"/>
    </source>
</evidence>
<name>V6LWN3_9EUKA</name>
<gene>
    <name evidence="1" type="ORF">SS50377_10692</name>
    <name evidence="2" type="ORF">SS50377_25866</name>
</gene>
<evidence type="ECO:0000313" key="3">
    <source>
        <dbReference type="Proteomes" id="UP000018208"/>
    </source>
</evidence>
<reference evidence="1 2" key="1">
    <citation type="journal article" date="2014" name="PLoS Genet.">
        <title>The Genome of Spironucleus salmonicida Highlights a Fish Pathogen Adapted to Fluctuating Environments.</title>
        <authorList>
            <person name="Xu F."/>
            <person name="Jerlstrom-Hultqvist J."/>
            <person name="Einarsson E."/>
            <person name="Astvaldsson A."/>
            <person name="Svard S.G."/>
            <person name="Andersson J.O."/>
        </authorList>
    </citation>
    <scope>NUCLEOTIDE SEQUENCE</scope>
    <source>
        <strain evidence="2">ATCC 50377</strain>
    </source>
</reference>
<dbReference type="EMBL" id="KI545964">
    <property type="protein sequence ID" value="EST49052.1"/>
    <property type="molecule type" value="Genomic_DNA"/>
</dbReference>
<evidence type="ECO:0000313" key="2">
    <source>
        <dbReference type="EMBL" id="KAH0571676.1"/>
    </source>
</evidence>
<dbReference type="AlphaFoldDB" id="V6LWN3"/>
<protein>
    <submittedName>
        <fullName evidence="1">Uncharacterized protein</fullName>
    </submittedName>
</protein>
<dbReference type="Proteomes" id="UP000018208">
    <property type="component" value="Unassembled WGS sequence"/>
</dbReference>
<reference evidence="2" key="2">
    <citation type="submission" date="2020-12" db="EMBL/GenBank/DDBJ databases">
        <title>New Spironucleus salmonicida genome in near-complete chromosomes.</title>
        <authorList>
            <person name="Xu F."/>
            <person name="Kurt Z."/>
            <person name="Jimenez-Gonzalez A."/>
            <person name="Astvaldsson A."/>
            <person name="Andersson J.O."/>
            <person name="Svard S.G."/>
        </authorList>
    </citation>
    <scope>NUCLEOTIDE SEQUENCE</scope>
    <source>
        <strain evidence="2">ATCC 50377</strain>
    </source>
</reference>
<sequence length="163" mass="18254">MQDKIVAKLYSQVPSKLSKLNERTQSSTFSVTNSKFSGVYAIYTPKVGVDKFLDNASCMPMYNQENFKLDKFETKDVSEGVKLNTLSLSGRHTVELRLITVASQLDGKRAVIQYCEENLNGHIFVQDGESVRFWSHFDVPGAPAMILNLAAKKKALQLAMLDE</sequence>
<accession>V6LWN3</accession>